<sequence>MEMIENKIESSEASFRDDEHQHNGCCIRKPKQKGGLRTLPFIFPTDFCDRFAMAGFDGNLITYLTQVMNMPLVSASNILTVVDGTSSFTPLLGALIAESFIGQYWTITAASFIYLLV</sequence>
<evidence type="ECO:0000313" key="1">
    <source>
        <dbReference type="EMBL" id="MED6198160.1"/>
    </source>
</evidence>
<dbReference type="Proteomes" id="UP001341840">
    <property type="component" value="Unassembled WGS sequence"/>
</dbReference>
<dbReference type="Gene3D" id="1.20.1250.20">
    <property type="entry name" value="MFS general substrate transporter like domains"/>
    <property type="match status" value="1"/>
</dbReference>
<dbReference type="InterPro" id="IPR036259">
    <property type="entry name" value="MFS_trans_sf"/>
</dbReference>
<comment type="caution">
    <text evidence="1">The sequence shown here is derived from an EMBL/GenBank/DDBJ whole genome shotgun (WGS) entry which is preliminary data.</text>
</comment>
<reference evidence="1 2" key="1">
    <citation type="journal article" date="2023" name="Plants (Basel)">
        <title>Bridging the Gap: Combining Genomics and Transcriptomics Approaches to Understand Stylosanthes scabra, an Orphan Legume from the Brazilian Caatinga.</title>
        <authorList>
            <person name="Ferreira-Neto J.R.C."/>
            <person name="da Silva M.D."/>
            <person name="Binneck E."/>
            <person name="de Melo N.F."/>
            <person name="da Silva R.H."/>
            <person name="de Melo A.L.T.M."/>
            <person name="Pandolfi V."/>
            <person name="Bustamante F.O."/>
            <person name="Brasileiro-Vidal A.C."/>
            <person name="Benko-Iseppon A.M."/>
        </authorList>
    </citation>
    <scope>NUCLEOTIDE SEQUENCE [LARGE SCALE GENOMIC DNA]</scope>
    <source>
        <tissue evidence="1">Leaves</tissue>
    </source>
</reference>
<accession>A0ABU6XLL6</accession>
<gene>
    <name evidence="1" type="ORF">PIB30_063344</name>
</gene>
<dbReference type="PANTHER" id="PTHR11654">
    <property type="entry name" value="OLIGOPEPTIDE TRANSPORTER-RELATED"/>
    <property type="match status" value="1"/>
</dbReference>
<keyword evidence="2" id="KW-1185">Reference proteome</keyword>
<protein>
    <submittedName>
        <fullName evidence="1">Uncharacterized protein</fullName>
    </submittedName>
</protein>
<name>A0ABU6XLL6_9FABA</name>
<evidence type="ECO:0000313" key="2">
    <source>
        <dbReference type="Proteomes" id="UP001341840"/>
    </source>
</evidence>
<organism evidence="1 2">
    <name type="scientific">Stylosanthes scabra</name>
    <dbReference type="NCBI Taxonomy" id="79078"/>
    <lineage>
        <taxon>Eukaryota</taxon>
        <taxon>Viridiplantae</taxon>
        <taxon>Streptophyta</taxon>
        <taxon>Embryophyta</taxon>
        <taxon>Tracheophyta</taxon>
        <taxon>Spermatophyta</taxon>
        <taxon>Magnoliopsida</taxon>
        <taxon>eudicotyledons</taxon>
        <taxon>Gunneridae</taxon>
        <taxon>Pentapetalae</taxon>
        <taxon>rosids</taxon>
        <taxon>fabids</taxon>
        <taxon>Fabales</taxon>
        <taxon>Fabaceae</taxon>
        <taxon>Papilionoideae</taxon>
        <taxon>50 kb inversion clade</taxon>
        <taxon>dalbergioids sensu lato</taxon>
        <taxon>Dalbergieae</taxon>
        <taxon>Pterocarpus clade</taxon>
        <taxon>Stylosanthes</taxon>
    </lineage>
</organism>
<dbReference type="EMBL" id="JASCZI010212050">
    <property type="protein sequence ID" value="MED6198160.1"/>
    <property type="molecule type" value="Genomic_DNA"/>
</dbReference>
<proteinExistence type="predicted"/>